<accession>A0A195B2S6</accession>
<evidence type="ECO:0000313" key="1">
    <source>
        <dbReference type="EMBL" id="KYM78504.1"/>
    </source>
</evidence>
<dbReference type="STRING" id="520822.A0A195B2S6"/>
<gene>
    <name evidence="1" type="ORF">ALC53_11159</name>
</gene>
<dbReference type="AlphaFoldDB" id="A0A195B2S6"/>
<dbReference type="EMBL" id="KQ976662">
    <property type="protein sequence ID" value="KYM78504.1"/>
    <property type="molecule type" value="Genomic_DNA"/>
</dbReference>
<dbReference type="Proteomes" id="UP000078540">
    <property type="component" value="Unassembled WGS sequence"/>
</dbReference>
<proteinExistence type="predicted"/>
<name>A0A195B2S6_9HYME</name>
<organism evidence="1 2">
    <name type="scientific">Atta colombica</name>
    <dbReference type="NCBI Taxonomy" id="520822"/>
    <lineage>
        <taxon>Eukaryota</taxon>
        <taxon>Metazoa</taxon>
        <taxon>Ecdysozoa</taxon>
        <taxon>Arthropoda</taxon>
        <taxon>Hexapoda</taxon>
        <taxon>Insecta</taxon>
        <taxon>Pterygota</taxon>
        <taxon>Neoptera</taxon>
        <taxon>Endopterygota</taxon>
        <taxon>Hymenoptera</taxon>
        <taxon>Apocrita</taxon>
        <taxon>Aculeata</taxon>
        <taxon>Formicoidea</taxon>
        <taxon>Formicidae</taxon>
        <taxon>Myrmicinae</taxon>
        <taxon>Atta</taxon>
    </lineage>
</organism>
<evidence type="ECO:0000313" key="2">
    <source>
        <dbReference type="Proteomes" id="UP000078540"/>
    </source>
</evidence>
<keyword evidence="2" id="KW-1185">Reference proteome</keyword>
<reference evidence="1 2" key="1">
    <citation type="submission" date="2015-09" db="EMBL/GenBank/DDBJ databases">
        <title>Atta colombica WGS genome.</title>
        <authorList>
            <person name="Nygaard S."/>
            <person name="Hu H."/>
            <person name="Boomsma J."/>
            <person name="Zhang G."/>
        </authorList>
    </citation>
    <scope>NUCLEOTIDE SEQUENCE [LARGE SCALE GENOMIC DNA]</scope>
    <source>
        <strain evidence="1">Treedump-2</strain>
        <tissue evidence="1">Whole body</tissue>
    </source>
</reference>
<evidence type="ECO:0008006" key="3">
    <source>
        <dbReference type="Google" id="ProtNLM"/>
    </source>
</evidence>
<sequence>MLYEFRKGIAVGAATKNIQEVYLDRTVDDDVLRVLITNNASISMEDAAEALNIDRSIAFRYLKKMEFTLKLDGTWILHSLTKNKKKTTPELG</sequence>
<protein>
    <recommendedName>
        <fullName evidence="3">Histone-lysine N-methyltransferase SETMAR</fullName>
    </recommendedName>
</protein>